<evidence type="ECO:0000256" key="1">
    <source>
        <dbReference type="ARBA" id="ARBA00012928"/>
    </source>
</evidence>
<evidence type="ECO:0000259" key="5">
    <source>
        <dbReference type="PROSITE" id="PS50305"/>
    </source>
</evidence>
<dbReference type="RefSeq" id="WP_311020573.1">
    <property type="nucleotide sequence ID" value="NZ_JAUHGG010000003.1"/>
</dbReference>
<dbReference type="Gene3D" id="3.40.50.1220">
    <property type="entry name" value="TPP-binding domain"/>
    <property type="match status" value="1"/>
</dbReference>
<name>A0AAW8PZM4_VIBPH</name>
<feature type="active site" description="Proton acceptor" evidence="4">
    <location>
        <position position="110"/>
    </location>
</feature>
<keyword evidence="6" id="KW-0012">Acyltransferase</keyword>
<dbReference type="InterPro" id="IPR050134">
    <property type="entry name" value="NAD-dep_sirtuin_deacylases"/>
</dbReference>
<dbReference type="GO" id="GO:0017136">
    <property type="term" value="F:histone deacetylase activity, NAD-dependent"/>
    <property type="evidence" value="ECO:0007669"/>
    <property type="project" value="TreeGrafter"/>
</dbReference>
<feature type="domain" description="Deacetylase sirtuin-type" evidence="5">
    <location>
        <begin position="1"/>
        <end position="234"/>
    </location>
</feature>
<feature type="binding site" evidence="4">
    <location>
        <position position="140"/>
    </location>
    <ligand>
        <name>Zn(2+)</name>
        <dbReference type="ChEBI" id="CHEBI:29105"/>
    </ligand>
</feature>
<dbReference type="PROSITE" id="PS50305">
    <property type="entry name" value="SIRTUIN"/>
    <property type="match status" value="1"/>
</dbReference>
<evidence type="ECO:0000313" key="6">
    <source>
        <dbReference type="EMBL" id="MDS1821657.1"/>
    </source>
</evidence>
<dbReference type="InterPro" id="IPR026591">
    <property type="entry name" value="Sirtuin_cat_small_dom_sf"/>
</dbReference>
<feature type="binding site" evidence="4">
    <location>
        <position position="121"/>
    </location>
    <ligand>
        <name>Zn(2+)</name>
        <dbReference type="ChEBI" id="CHEBI:29105"/>
    </ligand>
</feature>
<keyword evidence="3" id="KW-0520">NAD</keyword>
<protein>
    <recommendedName>
        <fullName evidence="1">protein acetyllysine N-acetyltransferase</fullName>
        <ecNumber evidence="1">2.3.1.286</ecNumber>
    </recommendedName>
</protein>
<evidence type="ECO:0000256" key="4">
    <source>
        <dbReference type="PROSITE-ProRule" id="PRU00236"/>
    </source>
</evidence>
<evidence type="ECO:0000256" key="3">
    <source>
        <dbReference type="ARBA" id="ARBA00023027"/>
    </source>
</evidence>
<dbReference type="InterPro" id="IPR029035">
    <property type="entry name" value="DHS-like_NAD/FAD-binding_dom"/>
</dbReference>
<accession>A0AAW8PZM4</accession>
<dbReference type="EMBL" id="JAUHGG010000003">
    <property type="protein sequence ID" value="MDS1821657.1"/>
    <property type="molecule type" value="Genomic_DNA"/>
</dbReference>
<gene>
    <name evidence="6" type="ORF">QX249_13365</name>
</gene>
<feature type="binding site" evidence="4">
    <location>
        <position position="137"/>
    </location>
    <ligand>
        <name>Zn(2+)</name>
        <dbReference type="ChEBI" id="CHEBI:29105"/>
    </ligand>
</feature>
<dbReference type="AlphaFoldDB" id="A0AAW8PZM4"/>
<dbReference type="EC" id="2.3.1.286" evidence="1"/>
<proteinExistence type="predicted"/>
<dbReference type="Gene3D" id="3.30.1600.10">
    <property type="entry name" value="SIR2/SIRT2 'Small Domain"/>
    <property type="match status" value="1"/>
</dbReference>
<dbReference type="Proteomes" id="UP001253193">
    <property type="component" value="Unassembled WGS sequence"/>
</dbReference>
<organism evidence="6 7">
    <name type="scientific">Vibrio parahaemolyticus</name>
    <dbReference type="NCBI Taxonomy" id="670"/>
    <lineage>
        <taxon>Bacteria</taxon>
        <taxon>Pseudomonadati</taxon>
        <taxon>Pseudomonadota</taxon>
        <taxon>Gammaproteobacteria</taxon>
        <taxon>Vibrionales</taxon>
        <taxon>Vibrionaceae</taxon>
        <taxon>Vibrio</taxon>
    </lineage>
</organism>
<keyword evidence="4" id="KW-0479">Metal-binding</keyword>
<keyword evidence="2 6" id="KW-0808">Transferase</keyword>
<dbReference type="PANTHER" id="PTHR11085:SF4">
    <property type="entry name" value="NAD-DEPENDENT PROTEIN DEACYLASE"/>
    <property type="match status" value="1"/>
</dbReference>
<comment type="caution">
    <text evidence="6">The sequence shown here is derived from an EMBL/GenBank/DDBJ whole genome shotgun (WGS) entry which is preliminary data.</text>
</comment>
<dbReference type="GO" id="GO:0046872">
    <property type="term" value="F:metal ion binding"/>
    <property type="evidence" value="ECO:0007669"/>
    <property type="project" value="UniProtKB-KW"/>
</dbReference>
<dbReference type="InterPro" id="IPR003000">
    <property type="entry name" value="Sirtuin"/>
</dbReference>
<reference evidence="6" key="1">
    <citation type="submission" date="2023-06" db="EMBL/GenBank/DDBJ databases">
        <title>Genomic Diversity of Vibrio spp. and Metagenomic Analysis of Pathogens in Florida Gulf Coastal Waters Following Hurricane Ian.</title>
        <authorList>
            <person name="Brumfield K.D."/>
        </authorList>
    </citation>
    <scope>NUCLEOTIDE SEQUENCE</scope>
    <source>
        <strain evidence="6">WBS2B-138</strain>
    </source>
</reference>
<evidence type="ECO:0000256" key="2">
    <source>
        <dbReference type="ARBA" id="ARBA00022679"/>
    </source>
</evidence>
<dbReference type="PANTHER" id="PTHR11085">
    <property type="entry name" value="NAD-DEPENDENT PROTEIN DEACYLASE SIRTUIN-5, MITOCHONDRIAL-RELATED"/>
    <property type="match status" value="1"/>
</dbReference>
<dbReference type="Pfam" id="PF02146">
    <property type="entry name" value="SIR2"/>
    <property type="match status" value="1"/>
</dbReference>
<dbReference type="InterPro" id="IPR026590">
    <property type="entry name" value="Ssirtuin_cat_dom"/>
</dbReference>
<dbReference type="SUPFAM" id="SSF52467">
    <property type="entry name" value="DHS-like NAD/FAD-binding domain"/>
    <property type="match status" value="1"/>
</dbReference>
<evidence type="ECO:0000313" key="7">
    <source>
        <dbReference type="Proteomes" id="UP001253193"/>
    </source>
</evidence>
<feature type="binding site" evidence="4">
    <location>
        <position position="118"/>
    </location>
    <ligand>
        <name>Zn(2+)</name>
        <dbReference type="ChEBI" id="CHEBI:29105"/>
    </ligand>
</feature>
<dbReference type="GO" id="GO:0070403">
    <property type="term" value="F:NAD+ binding"/>
    <property type="evidence" value="ECO:0007669"/>
    <property type="project" value="InterPro"/>
</dbReference>
<sequence length="236" mass="26468">MDKFNNIVILTGSGISVASGIPTYRAEDGVWENYNIEDVATPEGFNRDPENVLKFYNEQRKKLTADNIKPNAAHYALAKLQKEHKGKVTIITQNIDDLHEQAGAKVLHVHGSLLEAKCLKCFKPVEWRGDINIGDKCQLCEHHAQLRPNVVWFAEMPYYIDQSFDAVREADLFISIGTSGQVYPIAGLIYDVPNNSHSIEMNLEDGENNHLFKESRHGDATITVPELVDEILASHA</sequence>
<keyword evidence="4" id="KW-0862">Zinc</keyword>